<proteinExistence type="predicted"/>
<protein>
    <recommendedName>
        <fullName evidence="4">Secreted protein</fullName>
    </recommendedName>
</protein>
<sequence>MAAGCVAALLGVAWAAVAQAEPESGAVSEEPAFAGTNGEYIEADSPEEAVRVYEQSRRGGAAVQATYEKAPCKLTTQHMHTRTSGNKKTIGHKPTTACSVRVSKITHGNSADYRWGPGLWVAAHTQVASRNNLSKWTQTDFEFTCGKIPSENTSWVGWTAGTVLWNGKNYHSIISTPQAELKCKP</sequence>
<accession>A0A2W5WU08</accession>
<evidence type="ECO:0000313" key="2">
    <source>
        <dbReference type="EMBL" id="PZR54103.1"/>
    </source>
</evidence>
<organism evidence="2 3">
    <name type="scientific">Xylanimonas oleitrophica</name>
    <dbReference type="NCBI Taxonomy" id="2607479"/>
    <lineage>
        <taxon>Bacteria</taxon>
        <taxon>Bacillati</taxon>
        <taxon>Actinomycetota</taxon>
        <taxon>Actinomycetes</taxon>
        <taxon>Micrococcales</taxon>
        <taxon>Promicromonosporaceae</taxon>
        <taxon>Xylanimonas</taxon>
    </lineage>
</organism>
<name>A0A2W5WU08_9MICO</name>
<evidence type="ECO:0000256" key="1">
    <source>
        <dbReference type="SAM" id="SignalP"/>
    </source>
</evidence>
<evidence type="ECO:0008006" key="4">
    <source>
        <dbReference type="Google" id="ProtNLM"/>
    </source>
</evidence>
<keyword evidence="3" id="KW-1185">Reference proteome</keyword>
<feature type="chain" id="PRO_5015905512" description="Secreted protein" evidence="1">
    <location>
        <begin position="21"/>
        <end position="185"/>
    </location>
</feature>
<gene>
    <name evidence="2" type="ORF">DNL40_03965</name>
</gene>
<keyword evidence="1" id="KW-0732">Signal</keyword>
<feature type="signal peptide" evidence="1">
    <location>
        <begin position="1"/>
        <end position="20"/>
    </location>
</feature>
<dbReference type="Proteomes" id="UP000248783">
    <property type="component" value="Unassembled WGS sequence"/>
</dbReference>
<dbReference type="AlphaFoldDB" id="A0A2W5WU08"/>
<dbReference type="EMBL" id="QKWH01000002">
    <property type="protein sequence ID" value="PZR54103.1"/>
    <property type="molecule type" value="Genomic_DNA"/>
</dbReference>
<evidence type="ECO:0000313" key="3">
    <source>
        <dbReference type="Proteomes" id="UP000248783"/>
    </source>
</evidence>
<reference evidence="2 3" key="1">
    <citation type="submission" date="2018-06" db="EMBL/GenBank/DDBJ databases">
        <title>Whole genome sequencing of a novel hydrocarbon degrading bacterial strain, PW21 isolated from oil contaminated produced water sample.</title>
        <authorList>
            <person name="Nagkirti P."/>
            <person name="Shaikh A."/>
            <person name="Gowdaman V."/>
            <person name="Engineer A.E."/>
            <person name="Dagar S."/>
            <person name="Dhakephalkar P.K."/>
        </authorList>
    </citation>
    <scope>NUCLEOTIDE SEQUENCE [LARGE SCALE GENOMIC DNA]</scope>
    <source>
        <strain evidence="2 3">PW21</strain>
    </source>
</reference>
<comment type="caution">
    <text evidence="2">The sequence shown here is derived from an EMBL/GenBank/DDBJ whole genome shotgun (WGS) entry which is preliminary data.</text>
</comment>